<evidence type="ECO:0000256" key="1">
    <source>
        <dbReference type="SAM" id="MobiDB-lite"/>
    </source>
</evidence>
<dbReference type="Pfam" id="PF26130">
    <property type="entry name" value="PB1-like"/>
    <property type="match status" value="1"/>
</dbReference>
<proteinExistence type="predicted"/>
<dbReference type="Proteomes" id="UP000289738">
    <property type="component" value="Chromosome B10"/>
</dbReference>
<feature type="region of interest" description="Disordered" evidence="1">
    <location>
        <begin position="506"/>
        <end position="534"/>
    </location>
</feature>
<evidence type="ECO:0000259" key="2">
    <source>
        <dbReference type="Pfam" id="PF26130"/>
    </source>
</evidence>
<evidence type="ECO:0000313" key="3">
    <source>
        <dbReference type="EMBL" id="RYQ85521.1"/>
    </source>
</evidence>
<name>A0A444X776_ARAHY</name>
<sequence length="560" mass="61057">MERGTASNSSRLAVAATAVVATIEEEIVRVPSRLHHVDEDTMDVFSIRDYYKVLGYDNIVECWWLALGRPLKTGLRSLSHDSELLEMCFHAKNNQGIVHVYFEHGVSQPEFDDEEAQNQMLRLHTSITEPPPNASANAPTKSTTTNEAKPTTSKPKSSMLTTAKPTTSKPISFNHTTANPTTSKANQSKPTTTKHTISKPNLCQPTTIKQTQPKSQSSKPTTKKVTPNSNKPKAAKTTTVKFTPPVTSSSSNDSYESAEDSLYKPGAIESSSKIETDNGRFEVTKKNHKLKHAPGSAWSKGKQKMLLEEDMLVVNSDEEVDLVEVLGNKTVAEGGEYDTYDPYFADSDGNASWYYEEMKTPPNSKDEDTADDSDDVFPQFNEGARFGDYNLQVGMKFNTKQDFIEAATLKGATVIQRLTMKPSEAVAAAKAVVVANTGDAANVGADEHNGDTASNDGHDVANILKMMLGYDFPTHSKELNNNSCLHISVAELTHYLTISCSTVSIQPTRPKKLPPKRRSAQPSPAANIDPMQGASSGAAARLAGVMKFIPTPGFIPLRKK</sequence>
<keyword evidence="4" id="KW-1185">Reference proteome</keyword>
<feature type="compositionally biased region" description="Polar residues" evidence="1">
    <location>
        <begin position="125"/>
        <end position="203"/>
    </location>
</feature>
<protein>
    <recommendedName>
        <fullName evidence="2">PB1-like domain-containing protein</fullName>
    </recommendedName>
</protein>
<feature type="compositionally biased region" description="Low complexity" evidence="1">
    <location>
        <begin position="204"/>
        <end position="255"/>
    </location>
</feature>
<gene>
    <name evidence="3" type="ORF">Ahy_B10g105090</name>
</gene>
<feature type="region of interest" description="Disordered" evidence="1">
    <location>
        <begin position="125"/>
        <end position="262"/>
    </location>
</feature>
<dbReference type="InterPro" id="IPR058594">
    <property type="entry name" value="PB1-like_dom_pln"/>
</dbReference>
<accession>A0A444X776</accession>
<reference evidence="3 4" key="1">
    <citation type="submission" date="2019-01" db="EMBL/GenBank/DDBJ databases">
        <title>Sequencing of cultivated peanut Arachis hypogaea provides insights into genome evolution and oil improvement.</title>
        <authorList>
            <person name="Chen X."/>
        </authorList>
    </citation>
    <scope>NUCLEOTIDE SEQUENCE [LARGE SCALE GENOMIC DNA]</scope>
    <source>
        <strain evidence="4">cv. Fuhuasheng</strain>
        <tissue evidence="3">Leaves</tissue>
    </source>
</reference>
<feature type="domain" description="PB1-like" evidence="2">
    <location>
        <begin position="34"/>
        <end position="104"/>
    </location>
</feature>
<feature type="compositionally biased region" description="Basic residues" evidence="1">
    <location>
        <begin position="509"/>
        <end position="519"/>
    </location>
</feature>
<comment type="caution">
    <text evidence="3">The sequence shown here is derived from an EMBL/GenBank/DDBJ whole genome shotgun (WGS) entry which is preliminary data.</text>
</comment>
<dbReference type="AlphaFoldDB" id="A0A444X776"/>
<organism evidence="3 4">
    <name type="scientific">Arachis hypogaea</name>
    <name type="common">Peanut</name>
    <dbReference type="NCBI Taxonomy" id="3818"/>
    <lineage>
        <taxon>Eukaryota</taxon>
        <taxon>Viridiplantae</taxon>
        <taxon>Streptophyta</taxon>
        <taxon>Embryophyta</taxon>
        <taxon>Tracheophyta</taxon>
        <taxon>Spermatophyta</taxon>
        <taxon>Magnoliopsida</taxon>
        <taxon>eudicotyledons</taxon>
        <taxon>Gunneridae</taxon>
        <taxon>Pentapetalae</taxon>
        <taxon>rosids</taxon>
        <taxon>fabids</taxon>
        <taxon>Fabales</taxon>
        <taxon>Fabaceae</taxon>
        <taxon>Papilionoideae</taxon>
        <taxon>50 kb inversion clade</taxon>
        <taxon>dalbergioids sensu lato</taxon>
        <taxon>Dalbergieae</taxon>
        <taxon>Pterocarpus clade</taxon>
        <taxon>Arachis</taxon>
    </lineage>
</organism>
<evidence type="ECO:0000313" key="4">
    <source>
        <dbReference type="Proteomes" id="UP000289738"/>
    </source>
</evidence>
<dbReference type="EMBL" id="SDMP01000020">
    <property type="protein sequence ID" value="RYQ85521.1"/>
    <property type="molecule type" value="Genomic_DNA"/>
</dbReference>